<keyword evidence="2" id="KW-1185">Reference proteome</keyword>
<dbReference type="Proteomes" id="UP000244090">
    <property type="component" value="Unassembled WGS sequence"/>
</dbReference>
<evidence type="ECO:0000313" key="2">
    <source>
        <dbReference type="Proteomes" id="UP000244090"/>
    </source>
</evidence>
<gene>
    <name evidence="1" type="ORF">C8N46_10917</name>
</gene>
<comment type="caution">
    <text evidence="1">The sequence shown here is derived from an EMBL/GenBank/DDBJ whole genome shotgun (WGS) entry which is preliminary data.</text>
</comment>
<dbReference type="EMBL" id="QBKT01000009">
    <property type="protein sequence ID" value="PTX59429.1"/>
    <property type="molecule type" value="Genomic_DNA"/>
</dbReference>
<accession>A0A2T6BTR1</accession>
<reference evidence="1 2" key="1">
    <citation type="submission" date="2018-04" db="EMBL/GenBank/DDBJ databases">
        <title>Genomic Encyclopedia of Archaeal and Bacterial Type Strains, Phase II (KMG-II): from individual species to whole genera.</title>
        <authorList>
            <person name="Goeker M."/>
        </authorList>
    </citation>
    <scope>NUCLEOTIDE SEQUENCE [LARGE SCALE GENOMIC DNA]</scope>
    <source>
        <strain evidence="1 2">DSM 25731</strain>
    </source>
</reference>
<evidence type="ECO:0000313" key="1">
    <source>
        <dbReference type="EMBL" id="PTX59429.1"/>
    </source>
</evidence>
<dbReference type="OrthoDB" id="1164322at2"/>
<name>A0A2T6BTR1_9FLAO</name>
<protein>
    <submittedName>
        <fullName evidence="1">Uncharacterized protein</fullName>
    </submittedName>
</protein>
<sequence>MLKNILQLEGAREIEKKQQQKILGGSVCKHNGSCVNYGSECNERECQKAPNPLDSDAEGGMN</sequence>
<dbReference type="RefSeq" id="WP_108116076.1">
    <property type="nucleotide sequence ID" value="NZ_QBKT01000009.1"/>
</dbReference>
<organism evidence="1 2">
    <name type="scientific">Kordia periserrulae</name>
    <dbReference type="NCBI Taxonomy" id="701523"/>
    <lineage>
        <taxon>Bacteria</taxon>
        <taxon>Pseudomonadati</taxon>
        <taxon>Bacteroidota</taxon>
        <taxon>Flavobacteriia</taxon>
        <taxon>Flavobacteriales</taxon>
        <taxon>Flavobacteriaceae</taxon>
        <taxon>Kordia</taxon>
    </lineage>
</organism>
<dbReference type="AlphaFoldDB" id="A0A2T6BTR1"/>
<proteinExistence type="predicted"/>